<sequence length="606" mass="69992">MSTSHDNRWNQAGSYGSLDNLARSTMSLDVPEARNCREAREQSRKEMHALNEKLASQLEKMRFLSEQNRKLMEETSGSRGRINKETEKLKKIYDAELRQLRQLVDDCEREKADSLAKMATVQQNLRYAEDQIKHLTHENKKISHQLDQVLKELSEKEADKQMLQRHLKAAEDEAKHIRQAAEQAKQNNEKLHANLDEETACRMACQSQMQTLREEMEFLKTVHEQELDELRNITFVDHHLDGDQWRDEMQKAIRDIQMEYDQRLEKIRNEIDTNYASRISEASRNNAAQSSYFSQLSEENNTLKEALEGIRKRLEQYRVKSEHYERVVTDAQEEIQTLRKKLDAASRDSNRERQAAEEALNRALNELSALTDAKLNLESEIAAYRRLLEAQDSLISGAKPSKVTTLDSSQVTYRPKELRVRVPLYNMWHTTGCAQNQSTKTDNTSLHRWTDRDEPSGQSIRSHLVERIIEGSQLLSCSYSNSEKLNSAQNENHSLGQLAFTECAQNGTYIEISNTGDSDVDLSGWCLIRNIDHGRSIIRYTFPDRRIPSHHTFRVWASGNGRHNTGFLDFEAPYSSWGTGNVVHTSLFSPHGKEKASHIQRVDYDI</sequence>
<dbReference type="PROSITE" id="PS00226">
    <property type="entry name" value="IF_ROD_1"/>
    <property type="match status" value="1"/>
</dbReference>
<comment type="caution">
    <text evidence="8">The sequence shown here is derived from an EMBL/GenBank/DDBJ whole genome shotgun (WGS) entry which is preliminary data.</text>
</comment>
<dbReference type="Gene3D" id="2.60.40.1260">
    <property type="entry name" value="Lamin Tail domain"/>
    <property type="match status" value="1"/>
</dbReference>
<name>A0A8E0S2Q9_9TREM</name>
<dbReference type="GO" id="GO:0005882">
    <property type="term" value="C:intermediate filament"/>
    <property type="evidence" value="ECO:0007669"/>
    <property type="project" value="UniProtKB-KW"/>
</dbReference>
<dbReference type="OrthoDB" id="2441647at2759"/>
<feature type="coiled-coil region" evidence="4">
    <location>
        <begin position="33"/>
        <end position="229"/>
    </location>
</feature>
<evidence type="ECO:0000259" key="7">
    <source>
        <dbReference type="PROSITE" id="PS51842"/>
    </source>
</evidence>
<dbReference type="PROSITE" id="PS51842">
    <property type="entry name" value="IF_ROD_2"/>
    <property type="match status" value="1"/>
</dbReference>
<evidence type="ECO:0000256" key="5">
    <source>
        <dbReference type="SAM" id="MobiDB-lite"/>
    </source>
</evidence>
<dbReference type="GO" id="GO:0007097">
    <property type="term" value="P:nuclear migration"/>
    <property type="evidence" value="ECO:0007669"/>
    <property type="project" value="TreeGrafter"/>
</dbReference>
<feature type="compositionally biased region" description="Polar residues" evidence="5">
    <location>
        <begin position="436"/>
        <end position="447"/>
    </location>
</feature>
<dbReference type="EMBL" id="LUCM01004024">
    <property type="protein sequence ID" value="KAA0194945.1"/>
    <property type="molecule type" value="Genomic_DNA"/>
</dbReference>
<evidence type="ECO:0000256" key="3">
    <source>
        <dbReference type="RuleBase" id="RU000685"/>
    </source>
</evidence>
<dbReference type="GO" id="GO:0090435">
    <property type="term" value="P:protein localization to nuclear envelope"/>
    <property type="evidence" value="ECO:0007669"/>
    <property type="project" value="TreeGrafter"/>
</dbReference>
<reference evidence="8" key="1">
    <citation type="submission" date="2019-05" db="EMBL/GenBank/DDBJ databases">
        <title>Annotation for the trematode Fasciolopsis buski.</title>
        <authorList>
            <person name="Choi Y.-J."/>
        </authorList>
    </citation>
    <scope>NUCLEOTIDE SEQUENCE</scope>
    <source>
        <strain evidence="8">HT</strain>
        <tissue evidence="8">Whole worm</tissue>
    </source>
</reference>
<gene>
    <name evidence="8" type="ORF">FBUS_08494</name>
</gene>
<feature type="domain" description="LTD" evidence="6">
    <location>
        <begin position="486"/>
        <end position="602"/>
    </location>
</feature>
<dbReference type="SUPFAM" id="SSF64593">
    <property type="entry name" value="Intermediate filament protein, coiled coil region"/>
    <property type="match status" value="2"/>
</dbReference>
<accession>A0A8E0S2Q9</accession>
<dbReference type="AlphaFoldDB" id="A0A8E0S2Q9"/>
<dbReference type="SUPFAM" id="SSF90257">
    <property type="entry name" value="Myosin rod fragments"/>
    <property type="match status" value="1"/>
</dbReference>
<dbReference type="SMART" id="SM01391">
    <property type="entry name" value="Filament"/>
    <property type="match status" value="1"/>
</dbReference>
<feature type="domain" description="IF rod" evidence="7">
    <location>
        <begin position="43"/>
        <end position="395"/>
    </location>
</feature>
<evidence type="ECO:0000259" key="6">
    <source>
        <dbReference type="PROSITE" id="PS51841"/>
    </source>
</evidence>
<dbReference type="GO" id="GO:0031507">
    <property type="term" value="P:heterochromatin formation"/>
    <property type="evidence" value="ECO:0007669"/>
    <property type="project" value="TreeGrafter"/>
</dbReference>
<protein>
    <submittedName>
        <fullName evidence="8">Neurofilament protein</fullName>
    </submittedName>
</protein>
<proteinExistence type="inferred from homology"/>
<dbReference type="InterPro" id="IPR039008">
    <property type="entry name" value="IF_rod_dom"/>
</dbReference>
<evidence type="ECO:0000313" key="9">
    <source>
        <dbReference type="Proteomes" id="UP000728185"/>
    </source>
</evidence>
<dbReference type="PANTHER" id="PTHR45721">
    <property type="entry name" value="LAMIN DM0-RELATED"/>
    <property type="match status" value="1"/>
</dbReference>
<dbReference type="PROSITE" id="PS51841">
    <property type="entry name" value="LTD"/>
    <property type="match status" value="1"/>
</dbReference>
<dbReference type="GO" id="GO:0006998">
    <property type="term" value="P:nuclear envelope organization"/>
    <property type="evidence" value="ECO:0007669"/>
    <property type="project" value="TreeGrafter"/>
</dbReference>
<dbReference type="InterPro" id="IPR036415">
    <property type="entry name" value="Lamin_tail_dom_sf"/>
</dbReference>
<dbReference type="GO" id="GO:0005200">
    <property type="term" value="F:structural constituent of cytoskeleton"/>
    <property type="evidence" value="ECO:0007669"/>
    <property type="project" value="TreeGrafter"/>
</dbReference>
<dbReference type="SUPFAM" id="SSF74853">
    <property type="entry name" value="Lamin A/C globular tail domain"/>
    <property type="match status" value="1"/>
</dbReference>
<dbReference type="InterPro" id="IPR018039">
    <property type="entry name" value="IF_conserved"/>
</dbReference>
<organism evidence="8 9">
    <name type="scientific">Fasciolopsis buskii</name>
    <dbReference type="NCBI Taxonomy" id="27845"/>
    <lineage>
        <taxon>Eukaryota</taxon>
        <taxon>Metazoa</taxon>
        <taxon>Spiralia</taxon>
        <taxon>Lophotrochozoa</taxon>
        <taxon>Platyhelminthes</taxon>
        <taxon>Trematoda</taxon>
        <taxon>Digenea</taxon>
        <taxon>Plagiorchiida</taxon>
        <taxon>Echinostomata</taxon>
        <taxon>Echinostomatoidea</taxon>
        <taxon>Fasciolidae</taxon>
        <taxon>Fasciolopsis</taxon>
    </lineage>
</organism>
<dbReference type="GO" id="GO:0005652">
    <property type="term" value="C:nuclear lamina"/>
    <property type="evidence" value="ECO:0007669"/>
    <property type="project" value="TreeGrafter"/>
</dbReference>
<comment type="similarity">
    <text evidence="3">Belongs to the intermediate filament family.</text>
</comment>
<keyword evidence="1 3" id="KW-0403">Intermediate filament</keyword>
<feature type="region of interest" description="Disordered" evidence="5">
    <location>
        <begin position="436"/>
        <end position="457"/>
    </location>
</feature>
<dbReference type="InterPro" id="IPR001322">
    <property type="entry name" value="Lamin_tail_dom"/>
</dbReference>
<dbReference type="Gene3D" id="1.20.5.170">
    <property type="match status" value="1"/>
</dbReference>
<dbReference type="Pfam" id="PF00932">
    <property type="entry name" value="LTD"/>
    <property type="match status" value="1"/>
</dbReference>
<dbReference type="GO" id="GO:0051664">
    <property type="term" value="P:nuclear pore localization"/>
    <property type="evidence" value="ECO:0007669"/>
    <property type="project" value="TreeGrafter"/>
</dbReference>
<dbReference type="Proteomes" id="UP000728185">
    <property type="component" value="Unassembled WGS sequence"/>
</dbReference>
<evidence type="ECO:0000256" key="1">
    <source>
        <dbReference type="ARBA" id="ARBA00022754"/>
    </source>
</evidence>
<evidence type="ECO:0000256" key="2">
    <source>
        <dbReference type="ARBA" id="ARBA00023054"/>
    </source>
</evidence>
<keyword evidence="2 4" id="KW-0175">Coiled coil</keyword>
<keyword evidence="9" id="KW-1185">Reference proteome</keyword>
<evidence type="ECO:0000256" key="4">
    <source>
        <dbReference type="SAM" id="Coils"/>
    </source>
</evidence>
<dbReference type="Pfam" id="PF00038">
    <property type="entry name" value="Filament"/>
    <property type="match status" value="1"/>
</dbReference>
<evidence type="ECO:0000313" key="8">
    <source>
        <dbReference type="EMBL" id="KAA0194945.1"/>
    </source>
</evidence>
<dbReference type="Gene3D" id="1.20.5.1160">
    <property type="entry name" value="Vasodilator-stimulated phosphoprotein"/>
    <property type="match status" value="1"/>
</dbReference>
<feature type="coiled-coil region" evidence="4">
    <location>
        <begin position="293"/>
        <end position="387"/>
    </location>
</feature>
<dbReference type="PANTHER" id="PTHR45721:SF12">
    <property type="entry name" value="INTERMEDIATE FILAMENT PROTEIN IFA-1"/>
    <property type="match status" value="1"/>
</dbReference>